<gene>
    <name evidence="3" type="ORF">HGI30_15155</name>
</gene>
<evidence type="ECO:0000313" key="4">
    <source>
        <dbReference type="Proteomes" id="UP000502136"/>
    </source>
</evidence>
<evidence type="ECO:0000256" key="1">
    <source>
        <dbReference type="SAM" id="MobiDB-lite"/>
    </source>
</evidence>
<dbReference type="RefSeq" id="WP_168908322.1">
    <property type="nucleotide sequence ID" value="NZ_CP051428.1"/>
</dbReference>
<evidence type="ECO:0000313" key="3">
    <source>
        <dbReference type="EMBL" id="QJC52770.1"/>
    </source>
</evidence>
<keyword evidence="4" id="KW-1185">Reference proteome</keyword>
<sequence length="82" mass="8997">MINAPVKGSESAEQRPAIKKSKGNSVGNLLLLFGGGLFITSIFVSLFYNRDFYPNIFLGLMVAGLGEAINLLQKIEGRKRHE</sequence>
<protein>
    <submittedName>
        <fullName evidence="3">Uncharacterized protein</fullName>
    </submittedName>
</protein>
<evidence type="ECO:0000256" key="2">
    <source>
        <dbReference type="SAM" id="Phobius"/>
    </source>
</evidence>
<reference evidence="3 4" key="1">
    <citation type="submission" date="2020-04" db="EMBL/GenBank/DDBJ databases">
        <title>Novel Paenibacillus strain UniB2 isolated from commercial digestive syrup.</title>
        <authorList>
            <person name="Thorat V."/>
            <person name="Kirdat K."/>
            <person name="Tiwarekar B."/>
            <person name="Yadav A."/>
        </authorList>
    </citation>
    <scope>NUCLEOTIDE SEQUENCE [LARGE SCALE GENOMIC DNA]</scope>
    <source>
        <strain evidence="3 4">UniB2</strain>
    </source>
</reference>
<feature type="transmembrane region" description="Helical" evidence="2">
    <location>
        <begin position="29"/>
        <end position="48"/>
    </location>
</feature>
<name>A0A6H2GZC7_9BACL</name>
<accession>A0A6H2GZC7</accession>
<keyword evidence="2" id="KW-0472">Membrane</keyword>
<dbReference type="KEGG" id="palr:HGI30_15155"/>
<dbReference type="AlphaFoldDB" id="A0A6H2GZC7"/>
<dbReference type="Proteomes" id="UP000502136">
    <property type="component" value="Chromosome"/>
</dbReference>
<proteinExistence type="predicted"/>
<organism evidence="3 4">
    <name type="scientific">Paenibacillus albicereus</name>
    <dbReference type="NCBI Taxonomy" id="2726185"/>
    <lineage>
        <taxon>Bacteria</taxon>
        <taxon>Bacillati</taxon>
        <taxon>Bacillota</taxon>
        <taxon>Bacilli</taxon>
        <taxon>Bacillales</taxon>
        <taxon>Paenibacillaceae</taxon>
        <taxon>Paenibacillus</taxon>
    </lineage>
</organism>
<feature type="transmembrane region" description="Helical" evidence="2">
    <location>
        <begin position="54"/>
        <end position="72"/>
    </location>
</feature>
<keyword evidence="2" id="KW-1133">Transmembrane helix</keyword>
<feature type="region of interest" description="Disordered" evidence="1">
    <location>
        <begin position="1"/>
        <end position="20"/>
    </location>
</feature>
<keyword evidence="2" id="KW-0812">Transmembrane</keyword>
<dbReference type="EMBL" id="CP051428">
    <property type="protein sequence ID" value="QJC52770.1"/>
    <property type="molecule type" value="Genomic_DNA"/>
</dbReference>